<dbReference type="Pfam" id="PF05699">
    <property type="entry name" value="Dimer_Tnp_hAT"/>
    <property type="match status" value="1"/>
</dbReference>
<dbReference type="InterPro" id="IPR008906">
    <property type="entry name" value="HATC_C_dom"/>
</dbReference>
<feature type="region of interest" description="Disordered" evidence="1">
    <location>
        <begin position="1"/>
        <end position="40"/>
    </location>
</feature>
<keyword evidence="4" id="KW-1185">Reference proteome</keyword>
<dbReference type="EMBL" id="OX451736">
    <property type="protein sequence ID" value="CAI8587212.1"/>
    <property type="molecule type" value="Genomic_DNA"/>
</dbReference>
<reference evidence="3 4" key="1">
    <citation type="submission" date="2023-01" db="EMBL/GenBank/DDBJ databases">
        <authorList>
            <person name="Kreplak J."/>
        </authorList>
    </citation>
    <scope>NUCLEOTIDE SEQUENCE [LARGE SCALE GENOMIC DNA]</scope>
</reference>
<feature type="compositionally biased region" description="Basic and acidic residues" evidence="1">
    <location>
        <begin position="21"/>
        <end position="40"/>
    </location>
</feature>
<dbReference type="Proteomes" id="UP001157006">
    <property type="component" value="Chromosome 1L"/>
</dbReference>
<gene>
    <name evidence="3" type="ORF">VFH_I288880</name>
</gene>
<dbReference type="GO" id="GO:0046983">
    <property type="term" value="F:protein dimerization activity"/>
    <property type="evidence" value="ECO:0007669"/>
    <property type="project" value="InterPro"/>
</dbReference>
<sequence length="143" mass="16221">MKDDSQSSQVNTPPNEDDDDNSFRHYNQETGHKSDPKTEIESYLQETRVPYVKTIEFDILGPWKVNLTRYPILTSIAREVLAIPASTVASESAFSTGGRVISDYCTFLTPKMVEALVCTQDRLKGESIFLFSEENLDEIHQLE</sequence>
<dbReference type="SUPFAM" id="SSF53098">
    <property type="entry name" value="Ribonuclease H-like"/>
    <property type="match status" value="1"/>
</dbReference>
<evidence type="ECO:0000313" key="4">
    <source>
        <dbReference type="Proteomes" id="UP001157006"/>
    </source>
</evidence>
<accession>A0AAV0YP36</accession>
<feature type="domain" description="HAT C-terminal dimerisation" evidence="2">
    <location>
        <begin position="39"/>
        <end position="122"/>
    </location>
</feature>
<name>A0AAV0YP36_VICFA</name>
<evidence type="ECO:0000313" key="3">
    <source>
        <dbReference type="EMBL" id="CAI8587212.1"/>
    </source>
</evidence>
<dbReference type="AlphaFoldDB" id="A0AAV0YP36"/>
<proteinExistence type="predicted"/>
<evidence type="ECO:0000256" key="1">
    <source>
        <dbReference type="SAM" id="MobiDB-lite"/>
    </source>
</evidence>
<dbReference type="PANTHER" id="PTHR23272">
    <property type="entry name" value="BED FINGER-RELATED"/>
    <property type="match status" value="1"/>
</dbReference>
<dbReference type="PANTHER" id="PTHR23272:SF184">
    <property type="entry name" value="OS03G0311250 PROTEIN"/>
    <property type="match status" value="1"/>
</dbReference>
<evidence type="ECO:0000259" key="2">
    <source>
        <dbReference type="Pfam" id="PF05699"/>
    </source>
</evidence>
<dbReference type="InterPro" id="IPR012337">
    <property type="entry name" value="RNaseH-like_sf"/>
</dbReference>
<protein>
    <recommendedName>
        <fullName evidence="2">HAT C-terminal dimerisation domain-containing protein</fullName>
    </recommendedName>
</protein>
<feature type="compositionally biased region" description="Polar residues" evidence="1">
    <location>
        <begin position="1"/>
        <end position="14"/>
    </location>
</feature>
<organism evidence="3 4">
    <name type="scientific">Vicia faba</name>
    <name type="common">Broad bean</name>
    <name type="synonym">Faba vulgaris</name>
    <dbReference type="NCBI Taxonomy" id="3906"/>
    <lineage>
        <taxon>Eukaryota</taxon>
        <taxon>Viridiplantae</taxon>
        <taxon>Streptophyta</taxon>
        <taxon>Embryophyta</taxon>
        <taxon>Tracheophyta</taxon>
        <taxon>Spermatophyta</taxon>
        <taxon>Magnoliopsida</taxon>
        <taxon>eudicotyledons</taxon>
        <taxon>Gunneridae</taxon>
        <taxon>Pentapetalae</taxon>
        <taxon>rosids</taxon>
        <taxon>fabids</taxon>
        <taxon>Fabales</taxon>
        <taxon>Fabaceae</taxon>
        <taxon>Papilionoideae</taxon>
        <taxon>50 kb inversion clade</taxon>
        <taxon>NPAAA clade</taxon>
        <taxon>Hologalegina</taxon>
        <taxon>IRL clade</taxon>
        <taxon>Fabeae</taxon>
        <taxon>Vicia</taxon>
    </lineage>
</organism>